<comment type="caution">
    <text evidence="1">The sequence shown here is derived from an EMBL/GenBank/DDBJ whole genome shotgun (WGS) entry which is preliminary data.</text>
</comment>
<gene>
    <name evidence="1" type="ORF">CVT25_014569</name>
</gene>
<organism evidence="1 2">
    <name type="scientific">Psilocybe cyanescens</name>
    <dbReference type="NCBI Taxonomy" id="93625"/>
    <lineage>
        <taxon>Eukaryota</taxon>
        <taxon>Fungi</taxon>
        <taxon>Dikarya</taxon>
        <taxon>Basidiomycota</taxon>
        <taxon>Agaricomycotina</taxon>
        <taxon>Agaricomycetes</taxon>
        <taxon>Agaricomycetidae</taxon>
        <taxon>Agaricales</taxon>
        <taxon>Agaricineae</taxon>
        <taxon>Strophariaceae</taxon>
        <taxon>Psilocybe</taxon>
    </lineage>
</organism>
<evidence type="ECO:0000313" key="1">
    <source>
        <dbReference type="EMBL" id="PPQ81106.1"/>
    </source>
</evidence>
<dbReference type="Proteomes" id="UP000283269">
    <property type="component" value="Unassembled WGS sequence"/>
</dbReference>
<name>A0A409WRK0_PSICY</name>
<keyword evidence="2" id="KW-1185">Reference proteome</keyword>
<sequence>MFKIWEEICSNRGITGPSLWITSLEGDSGGGEVGGGGAASSPGRRELMKVLNGDPLFALLKVLLYV</sequence>
<dbReference type="AlphaFoldDB" id="A0A409WRK0"/>
<proteinExistence type="predicted"/>
<protein>
    <submittedName>
        <fullName evidence="1">Uncharacterized protein</fullName>
    </submittedName>
</protein>
<dbReference type="EMBL" id="NHYD01003284">
    <property type="protein sequence ID" value="PPQ81106.1"/>
    <property type="molecule type" value="Genomic_DNA"/>
</dbReference>
<accession>A0A409WRK0</accession>
<evidence type="ECO:0000313" key="2">
    <source>
        <dbReference type="Proteomes" id="UP000283269"/>
    </source>
</evidence>
<dbReference type="InParanoid" id="A0A409WRK0"/>
<reference evidence="1 2" key="1">
    <citation type="journal article" date="2018" name="Evol. Lett.">
        <title>Horizontal gene cluster transfer increased hallucinogenic mushroom diversity.</title>
        <authorList>
            <person name="Reynolds H.T."/>
            <person name="Vijayakumar V."/>
            <person name="Gluck-Thaler E."/>
            <person name="Korotkin H.B."/>
            <person name="Matheny P.B."/>
            <person name="Slot J.C."/>
        </authorList>
    </citation>
    <scope>NUCLEOTIDE SEQUENCE [LARGE SCALE GENOMIC DNA]</scope>
    <source>
        <strain evidence="1 2">2631</strain>
    </source>
</reference>